<comment type="subcellular location">
    <subcellularLocation>
        <location evidence="1">Cell membrane</location>
        <topology evidence="1">Multi-pass membrane protein</topology>
    </subcellularLocation>
</comment>
<evidence type="ECO:0000256" key="6">
    <source>
        <dbReference type="ARBA" id="ARBA00023170"/>
    </source>
</evidence>
<evidence type="ECO:0000313" key="9">
    <source>
        <dbReference type="RefSeq" id="XP_024938556.1"/>
    </source>
</evidence>
<evidence type="ECO:0000256" key="7">
    <source>
        <dbReference type="ARBA" id="ARBA00023180"/>
    </source>
</evidence>
<proteinExistence type="predicted"/>
<evidence type="ECO:0000256" key="3">
    <source>
        <dbReference type="ARBA" id="ARBA00022692"/>
    </source>
</evidence>
<keyword evidence="2" id="KW-1003">Cell membrane</keyword>
<keyword evidence="7" id="KW-0325">Glycoprotein</keyword>
<dbReference type="Gene3D" id="3.40.190.10">
    <property type="entry name" value="Periplasmic binding protein-like II"/>
    <property type="match status" value="1"/>
</dbReference>
<dbReference type="PANTHER" id="PTHR42643:SF38">
    <property type="entry name" value="IONOTROPIC RECEPTOR 100A"/>
    <property type="match status" value="1"/>
</dbReference>
<evidence type="ECO:0000313" key="8">
    <source>
        <dbReference type="Proteomes" id="UP000694920"/>
    </source>
</evidence>
<dbReference type="RefSeq" id="XP_024938556.1">
    <property type="nucleotide sequence ID" value="XM_025082788.1"/>
</dbReference>
<keyword evidence="4" id="KW-1133">Transmembrane helix</keyword>
<dbReference type="PANTHER" id="PTHR42643">
    <property type="entry name" value="IONOTROPIC RECEPTOR 20A-RELATED"/>
    <property type="match status" value="1"/>
</dbReference>
<dbReference type="Proteomes" id="UP000694920">
    <property type="component" value="Unplaced"/>
</dbReference>
<dbReference type="SUPFAM" id="SSF53850">
    <property type="entry name" value="Periplasmic binding protein-like II"/>
    <property type="match status" value="1"/>
</dbReference>
<dbReference type="KEGG" id="ccin:112494029"/>
<name>A0A3L9LTS7_CEPCN</name>
<organism evidence="8 9">
    <name type="scientific">Cephus cinctus</name>
    <name type="common">Wheat stem sawfly</name>
    <dbReference type="NCBI Taxonomy" id="211228"/>
    <lineage>
        <taxon>Eukaryota</taxon>
        <taxon>Metazoa</taxon>
        <taxon>Ecdysozoa</taxon>
        <taxon>Arthropoda</taxon>
        <taxon>Hexapoda</taxon>
        <taxon>Insecta</taxon>
        <taxon>Pterygota</taxon>
        <taxon>Neoptera</taxon>
        <taxon>Endopterygota</taxon>
        <taxon>Hymenoptera</taxon>
        <taxon>Cephoidea</taxon>
        <taxon>Cephidae</taxon>
        <taxon>Cephus</taxon>
    </lineage>
</organism>
<evidence type="ECO:0000256" key="1">
    <source>
        <dbReference type="ARBA" id="ARBA00004651"/>
    </source>
</evidence>
<dbReference type="GO" id="GO:0005886">
    <property type="term" value="C:plasma membrane"/>
    <property type="evidence" value="ECO:0007669"/>
    <property type="project" value="UniProtKB-SubCell"/>
</dbReference>
<keyword evidence="8" id="KW-1185">Reference proteome</keyword>
<dbReference type="OrthoDB" id="8050636at2759"/>
<protein>
    <submittedName>
        <fullName evidence="9">Uncharacterized protein LOC112494029</fullName>
    </submittedName>
</protein>
<dbReference type="AlphaFoldDB" id="A0A3L9LTS7"/>
<evidence type="ECO:0000256" key="2">
    <source>
        <dbReference type="ARBA" id="ARBA00022475"/>
    </source>
</evidence>
<sequence length="612" mass="70157">MFSHGYFTCIIIFLNLYKVVTGDLKKLSCDLKQNQPERVLEKFFLDVENYLMQDCPSRHVTIIAPNNQLLRAATPIFRGRPYFVGTNSKVIVQSREYANENCVFLFSYKIYYDYSILSYLPSDYNTKIHMVSTIDISEDEMKNIFSLASYGLMENVTIIFLQNNDLKAFKVFPYTRNCMREIRLSYIWGPDKGLKTYYYDDDSPRNLNKCSIPISTLSLKSTITVHENPDGTLDILGGPEGNLILTFAETLNFTAAVKYPDIQEWEGEINNTVIGLLGDIANRKSVIAIGQMLPNLGKHAYSDFTLSYDQGCVTWTTPLITVFKEDVLYSEFKVYLWIAVLFSIAFSFVFIYNIPRINPNNRTRQTYIGVALDVICSTLGIPLHRVPADQPGKIYCLSYIFYAMVLTVAYRTSLASILTVRNNVQLIQSVEDIVRLGIIPGGSNSTLSMLELQLEEYPYVSYLVDNYEHIVDTVSALKRIKCKKDFAFVRDFTETQYFKRKLILSGEEVYFHTFAHCIVSYHKVVLVSKGSVLTTELNFIIGRLRQAGFIDLWNRESNNVDVQKAHEIDVTIQEIKLTQLRSIFTLYLSGITLSMVTFILELIFSLLSKYKN</sequence>
<keyword evidence="6" id="KW-0675">Receptor</keyword>
<evidence type="ECO:0000256" key="5">
    <source>
        <dbReference type="ARBA" id="ARBA00023136"/>
    </source>
</evidence>
<dbReference type="InterPro" id="IPR052192">
    <property type="entry name" value="Insect_Ionotropic_Sensory_Rcpt"/>
</dbReference>
<dbReference type="Gene3D" id="1.10.287.70">
    <property type="match status" value="1"/>
</dbReference>
<keyword evidence="5" id="KW-0472">Membrane</keyword>
<gene>
    <name evidence="9" type="primary">LOC112494029</name>
</gene>
<keyword evidence="3" id="KW-0812">Transmembrane</keyword>
<reference evidence="9" key="1">
    <citation type="submission" date="2025-08" db="UniProtKB">
        <authorList>
            <consortium name="RefSeq"/>
        </authorList>
    </citation>
    <scope>IDENTIFICATION</scope>
</reference>
<evidence type="ECO:0000256" key="4">
    <source>
        <dbReference type="ARBA" id="ARBA00022989"/>
    </source>
</evidence>
<accession>A0A3L9LTS7</accession>
<dbReference type="GeneID" id="112494029"/>